<protein>
    <submittedName>
        <fullName evidence="2">Uncharacterized protein</fullName>
    </submittedName>
</protein>
<keyword evidence="1" id="KW-0812">Transmembrane</keyword>
<gene>
    <name evidence="2" type="ORF">GLW36_14035</name>
</gene>
<dbReference type="AlphaFoldDB" id="A0A6B1IGI7"/>
<dbReference type="RefSeq" id="WP_007345589.1">
    <property type="nucleotide sequence ID" value="NZ_WMEO01000029.1"/>
</dbReference>
<sequence length="158" mass="16568">MDRRLLAVPGALLVLLFAADVSVVGWRATFHAGAGLDQHQVVNATGLPARCADAAVALADGNNVSIRGYRIAPESVDLLVERTSVSERLALSDANCADRLAGLDNLRVDGQSYRVLGEYSRERLDRTPLAGLARLGSGLVGVALLAVGLLATVHRGSE</sequence>
<organism evidence="2 3">
    <name type="scientific">Halorubrum distributum</name>
    <dbReference type="NCBI Taxonomy" id="29283"/>
    <lineage>
        <taxon>Archaea</taxon>
        <taxon>Methanobacteriati</taxon>
        <taxon>Methanobacteriota</taxon>
        <taxon>Stenosarchaea group</taxon>
        <taxon>Halobacteria</taxon>
        <taxon>Halobacteriales</taxon>
        <taxon>Haloferacaceae</taxon>
        <taxon>Halorubrum</taxon>
        <taxon>Halorubrum distributum group</taxon>
    </lineage>
</organism>
<reference evidence="2 3" key="1">
    <citation type="submission" date="2019-11" db="EMBL/GenBank/DDBJ databases">
        <title>Genome sequences of 17 halophilic strains isolated from different environments.</title>
        <authorList>
            <person name="Furrow R.E."/>
        </authorList>
    </citation>
    <scope>NUCLEOTIDE SEQUENCE [LARGE SCALE GENOMIC DNA]</scope>
    <source>
        <strain evidence="2 3">22517_05_Cabo</strain>
    </source>
</reference>
<name>A0A6B1IGI7_9EURY</name>
<evidence type="ECO:0000256" key="1">
    <source>
        <dbReference type="SAM" id="Phobius"/>
    </source>
</evidence>
<feature type="transmembrane region" description="Helical" evidence="1">
    <location>
        <begin position="132"/>
        <end position="153"/>
    </location>
</feature>
<proteinExistence type="predicted"/>
<dbReference type="EMBL" id="WMEO01000029">
    <property type="protein sequence ID" value="MYL17758.1"/>
    <property type="molecule type" value="Genomic_DNA"/>
</dbReference>
<comment type="caution">
    <text evidence="2">The sequence shown here is derived from an EMBL/GenBank/DDBJ whole genome shotgun (WGS) entry which is preliminary data.</text>
</comment>
<evidence type="ECO:0000313" key="3">
    <source>
        <dbReference type="Proteomes" id="UP000460194"/>
    </source>
</evidence>
<dbReference type="Proteomes" id="UP000460194">
    <property type="component" value="Unassembled WGS sequence"/>
</dbReference>
<keyword evidence="1" id="KW-0472">Membrane</keyword>
<keyword evidence="1" id="KW-1133">Transmembrane helix</keyword>
<evidence type="ECO:0000313" key="2">
    <source>
        <dbReference type="EMBL" id="MYL17758.1"/>
    </source>
</evidence>
<accession>A0A6B1IGI7</accession>